<dbReference type="Proteomes" id="UP000092993">
    <property type="component" value="Unassembled WGS sequence"/>
</dbReference>
<organism evidence="3 4">
    <name type="scientific">Grifola frondosa</name>
    <name type="common">Maitake</name>
    <name type="synonym">Polyporus frondosus</name>
    <dbReference type="NCBI Taxonomy" id="5627"/>
    <lineage>
        <taxon>Eukaryota</taxon>
        <taxon>Fungi</taxon>
        <taxon>Dikarya</taxon>
        <taxon>Basidiomycota</taxon>
        <taxon>Agaricomycotina</taxon>
        <taxon>Agaricomycetes</taxon>
        <taxon>Polyporales</taxon>
        <taxon>Grifolaceae</taxon>
        <taxon>Grifola</taxon>
    </lineage>
</organism>
<dbReference type="PANTHER" id="PTHR12959">
    <property type="entry name" value="GPI TRANSAMIDASE COMPONENT PIG-T-RELATED"/>
    <property type="match status" value="1"/>
</dbReference>
<feature type="chain" id="PRO_5008888929" evidence="2">
    <location>
        <begin position="20"/>
        <end position="554"/>
    </location>
</feature>
<protein>
    <submittedName>
        <fullName evidence="3">GPI transamidase component PIG-T</fullName>
    </submittedName>
</protein>
<evidence type="ECO:0000256" key="2">
    <source>
        <dbReference type="SAM" id="SignalP"/>
    </source>
</evidence>
<gene>
    <name evidence="3" type="primary">Pigt</name>
    <name evidence="3" type="ORF">A0H81_08895</name>
</gene>
<evidence type="ECO:0000256" key="1">
    <source>
        <dbReference type="SAM" id="Phobius"/>
    </source>
</evidence>
<evidence type="ECO:0000313" key="4">
    <source>
        <dbReference type="Proteomes" id="UP000092993"/>
    </source>
</evidence>
<dbReference type="Pfam" id="PF04113">
    <property type="entry name" value="Gpi16"/>
    <property type="match status" value="2"/>
</dbReference>
<keyword evidence="1" id="KW-1133">Transmembrane helix</keyword>
<keyword evidence="1" id="KW-0472">Membrane</keyword>
<keyword evidence="4" id="KW-1185">Reference proteome</keyword>
<feature type="signal peptide" evidence="2">
    <location>
        <begin position="1"/>
        <end position="19"/>
    </location>
</feature>
<proteinExistence type="predicted"/>
<dbReference type="PANTHER" id="PTHR12959:SF11">
    <property type="entry name" value="GPI TRANSAMIDASE COMPONENT PIG-T"/>
    <property type="match status" value="1"/>
</dbReference>
<dbReference type="OMA" id="NHGHYIG"/>
<comment type="caution">
    <text evidence="3">The sequence shown here is derived from an EMBL/GenBank/DDBJ whole genome shotgun (WGS) entry which is preliminary data.</text>
</comment>
<keyword evidence="2" id="KW-0732">Signal</keyword>
<dbReference type="GO" id="GO:0016255">
    <property type="term" value="P:attachment of GPI anchor to protein"/>
    <property type="evidence" value="ECO:0007669"/>
    <property type="project" value="InterPro"/>
</dbReference>
<dbReference type="OrthoDB" id="331263at2759"/>
<dbReference type="STRING" id="5627.A0A1C7M3N0"/>
<keyword evidence="1" id="KW-0812">Transmembrane</keyword>
<name>A0A1C7M3N0_GRIFR</name>
<accession>A0A1C7M3N0</accession>
<dbReference type="EMBL" id="LUGG01000011">
    <property type="protein sequence ID" value="OBZ71573.1"/>
    <property type="molecule type" value="Genomic_DNA"/>
</dbReference>
<reference evidence="3 4" key="1">
    <citation type="submission" date="2016-03" db="EMBL/GenBank/DDBJ databases">
        <title>Whole genome sequencing of Grifola frondosa 9006-11.</title>
        <authorList>
            <person name="Min B."/>
            <person name="Park H."/>
            <person name="Kim J.-G."/>
            <person name="Cho H."/>
            <person name="Oh Y.-L."/>
            <person name="Kong W.-S."/>
            <person name="Choi I.-G."/>
        </authorList>
    </citation>
    <scope>NUCLEOTIDE SEQUENCE [LARGE SCALE GENOMIC DNA]</scope>
    <source>
        <strain evidence="3 4">9006-11</strain>
    </source>
</reference>
<dbReference type="GO" id="GO:0042765">
    <property type="term" value="C:GPI-anchor transamidase complex"/>
    <property type="evidence" value="ECO:0007669"/>
    <property type="project" value="InterPro"/>
</dbReference>
<dbReference type="InterPro" id="IPR007245">
    <property type="entry name" value="PIG-T"/>
</dbReference>
<sequence length="554" mass="61740">MHLVYLVLILCFNLSRILALESREQFDEELTLRPLRDGKLGARFLFTTLLKGATPRRPEALLTMTIHYTLFPLALGQVLREYAVTELHLTLNAGNWNYGQWGYPDEPGVGTGAELWAWMGDGAPITIDERWQGLRNALAGLFCASLGSLDEQRTTSPSLTFQPEGSLPDWTTAHQLRHATLPSEHVCTENLTPFLKLLPCKSLSGIARLLNPHKLFDADWHGLGVHVRYREGAGVEVRLAFQAVFDPVRYSHDKRRDWSLHSVFDRSIDKACPVARSSKVRVGLPKDRYMISPDPSVIDDRFATYLVGAAGEALDVAMQWPEEPAFQYLLASGAEPLTDISVRRTLKGSSQSQAQMALVITNNLPVQVQASYLETMPWLLQFYLHTLRAYVDGVSRDDLVSIISYSPPVPHSRPTLLQAILTLPPNNTLQLTMDVTKTFLRYTEHPPDAQRGWDLPPAVIIPFSFGELLSQNHSMPAAAGPALETRPRRIYTPVMLVDLATPDFSMPYNVIIMSCTLIALIFGSVFNLLTRKFVVVLVDEPASKVSPIESATCG</sequence>
<dbReference type="AlphaFoldDB" id="A0A1C7M3N0"/>
<evidence type="ECO:0000313" key="3">
    <source>
        <dbReference type="EMBL" id="OBZ71573.1"/>
    </source>
</evidence>
<feature type="transmembrane region" description="Helical" evidence="1">
    <location>
        <begin position="508"/>
        <end position="529"/>
    </location>
</feature>